<dbReference type="InterPro" id="IPR001242">
    <property type="entry name" value="Condensation_dom"/>
</dbReference>
<dbReference type="GO" id="GO:0046872">
    <property type="term" value="F:metal ion binding"/>
    <property type="evidence" value="ECO:0007669"/>
    <property type="project" value="UniProtKB-KW"/>
</dbReference>
<dbReference type="FunFam" id="3.40.50.12780:FF:000012">
    <property type="entry name" value="Non-ribosomal peptide synthetase"/>
    <property type="match status" value="2"/>
</dbReference>
<dbReference type="PROSITE" id="PS00012">
    <property type="entry name" value="PHOSPHOPANTETHEINE"/>
    <property type="match status" value="2"/>
</dbReference>
<dbReference type="FunFam" id="3.30.300.30:FF:000015">
    <property type="entry name" value="Nonribosomal peptide synthase SidD"/>
    <property type="match status" value="1"/>
</dbReference>
<dbReference type="PROSITE" id="PS00455">
    <property type="entry name" value="AMP_BINDING"/>
    <property type="match status" value="2"/>
</dbReference>
<dbReference type="PANTHER" id="PTHR45527">
    <property type="entry name" value="NONRIBOSOMAL PEPTIDE SYNTHETASE"/>
    <property type="match status" value="1"/>
</dbReference>
<dbReference type="KEGG" id="bok:DM82_1680"/>
<keyword evidence="2" id="KW-0596">Phosphopantetheine</keyword>
<dbReference type="CDD" id="cd17643">
    <property type="entry name" value="A_NRPS_Cytc1-like"/>
    <property type="match status" value="2"/>
</dbReference>
<dbReference type="InterPro" id="IPR045851">
    <property type="entry name" value="AMP-bd_C_sf"/>
</dbReference>
<protein>
    <submittedName>
        <fullName evidence="7">Amino acid adenylation domain protein</fullName>
    </submittedName>
</protein>
<sequence length="2179" mass="235986">MRYPLRAAQRNIHAAKKIHEDHRLANIGATARIVGPLDHDLFWRAADFVARHSPALRSSLYDGVDGVFQIVHDDARFARDTLDLRAHADPHAAARRFVDDDFERRPFASDGREIANGMVLIRVGDTEHIAYVKYDHTLFDGWATSRFYTLLCDAYNRLRAGGEPVAWSETRIEAMLDDERAYLSSGKCTASRRYWAERLASYDSTYFRRATSLSNRRTVLELTAREAAQVRAWAGTRHANAFHFFAAVLHATLFRLVAARDLAIGLPILNRRTATDKQTIGLFLGFCVLRTSAAPADTFSDLVARIAAQLKADFRHQRYPLDALAGEQGRLPFEVSLSYEKHDYDATFDGTSMTVTPLRTPVQSYPLRVYVRDFDTRRPIFVDFDTNDSCFGDLAPKALVETFRSVMREALDDTNARLVPAKPSRSDAPAARTAAAPMPRHANLCSAFEAIAARHPAALAVSGDTGSLTYAQLDARANALAWSLRAIGARPEQRIGLCTGRDIHFAIGMLAILKTGSAYVPLDSAYPGERLRLLIDDSAMIAIVGMTDELDRLPPHGLPRRAIELDGDAAPRPAPPRTLCADQAAYVIYTSGSTGTPKGCVVTHANVLRLFDVTRDPFELSSNDVWSVFHSTAFDFSVWELWGALLHGARAVFVPYETSRDPLAFAGFLRDHRVSVLSQTPSAFHLLDRQPAPLPALRLVVFGGEALAPASLRGWFDRHGDVRPRLVNMYGITETTVHVTARPLQRADADADAALCPIGEPLADLSLQILDPHGAPALDGVAGEIHVGGPGVARGYLNRPGLTAARFVPDPSGPPGARRYRAGDLARRRADGEIDYLGRADQQIKIRGFRIEPAEIEAALRRHPAVRDAAVVCDADARGNARLVAYVTRRGIDNAGRASDSNPPPPGSSEPDRPSRAFDAFDAAALRAHLAACVPAHMLPAHFVALAALPLTVNGKLDRRALPAPEALPDAVAHEPPATPTERLLADIWTRVLGHSPSRHDSFFALGGDSINSLAVVTGARAQGVCVSPRQLRESPTLEALAEAVDRDPQWGASAPAAPVPFELLTDADRASLPDGLEDALPMSRLQLGMLFHRERDGGAVFHDVFRYRLRIAAWNETAWRGALAAATRAHAALRTVFALDGFSAPLQLIRREAAPALQVFDCRALDDAAQRAALRAFVDAEQRRDFDVSHGPMLRLFIHRVADDAIDVTLSFHHAIVDGWSVASLMTDIIVRACGGRAAAPESDAPVLALHAAAERDALANDALRRAWREHLAHSPATPLANGDANERGVARAPDGRRTVERVVRRVPSALSLALVERARALRVELRSLLLAAHLRTLSMLTGSDRPVTGYVVHNRPDHPRSARAAGLFLNTVPFGARLAPGSWAALIGQVAAAERELDALKRLPLAAIADEAGAGRLFDVAFNYIHFHVYRDALALPGVAVVDFEAREETDFPLLVQFARDPAADCVDVSLHYDVAHFAAPQIERHLAVLDAALRDIAADVDASWLAMPVAGVRDVPTARTAAAPMPRHANLCSAFEAIAARHPAALAVSGDTGSLTYAQLDARANALAWSLRAIGARPEQRIGLCTGRDIHFAIGMLAILKTGSAYVPLDSAYPGERLRLLIDDSAMIAIVGMTDELDRLPPHGLPRRAIELDGDAAPRPAPPRTLCADQAAYVIYTSGSTGTPKGCVVTHANVLRLFDVTRDPFELSSNDVWSVFHSTAFDFSVWELWGALLHGARAVFVPYETSRDPLAFAGFLRDHRVSVLSQTPSAFHLLDRQPAPLPALRLVVFGGEALAPASLRGWFDRHGDVRPRLVNMYGITETTVHVTARPLQRADADAALCPIGEPLADLSLQILDPHGEPALDGVAGEIHVGGPGVARGYLNRPGLTAARFVPDPSGPPGARRYRAGDLARRRADGEIDYLGRADQQIKIRGFRIEPAEIEAALRRHPAVRDAAVVCDADARGNARLVAYVTRRGIDNAGRASDSNPPPPDSSEPDRPSRAFDAFDAFDAAALRAHLAACVPAHMLPAHFVALAALPLTVNGKLDRRALPAPEALPDAVAHEPPATPTERLLADIWTRVLGRSPSRHDSFFALGGDSIASLKALNAARHATGIDLPLQGMFAQPTLHALAAWIDSLAADARGPDAPSPVRRAPRVRARISAEQDGSRLTTLDKAL</sequence>
<dbReference type="RefSeq" id="WP_081956045.1">
    <property type="nucleotide sequence ID" value="NZ_CP008726.1"/>
</dbReference>
<dbReference type="SMART" id="SM00823">
    <property type="entry name" value="PKS_PP"/>
    <property type="match status" value="2"/>
</dbReference>
<dbReference type="GO" id="GO:0003824">
    <property type="term" value="F:catalytic activity"/>
    <property type="evidence" value="ECO:0007669"/>
    <property type="project" value="InterPro"/>
</dbReference>
<evidence type="ECO:0000313" key="8">
    <source>
        <dbReference type="Proteomes" id="UP000029424"/>
    </source>
</evidence>
<dbReference type="NCBIfam" id="TIGR01733">
    <property type="entry name" value="AA-adenyl-dom"/>
    <property type="match status" value="2"/>
</dbReference>
<evidence type="ECO:0000256" key="4">
    <source>
        <dbReference type="ARBA" id="ARBA00022723"/>
    </source>
</evidence>
<proteinExistence type="predicted"/>
<keyword evidence="4" id="KW-0479">Metal-binding</keyword>
<dbReference type="InterPro" id="IPR020806">
    <property type="entry name" value="PKS_PP-bd"/>
</dbReference>
<dbReference type="InterPro" id="IPR036736">
    <property type="entry name" value="ACP-like_sf"/>
</dbReference>
<evidence type="ECO:0000259" key="6">
    <source>
        <dbReference type="PROSITE" id="PS50075"/>
    </source>
</evidence>
<keyword evidence="8" id="KW-1185">Reference proteome</keyword>
<feature type="domain" description="Carrier" evidence="6">
    <location>
        <begin position="2067"/>
        <end position="2141"/>
    </location>
</feature>
<evidence type="ECO:0000256" key="2">
    <source>
        <dbReference type="ARBA" id="ARBA00022450"/>
    </source>
</evidence>
<dbReference type="SUPFAM" id="SSF52777">
    <property type="entry name" value="CoA-dependent acyltransferases"/>
    <property type="match status" value="4"/>
</dbReference>
<dbReference type="Gene3D" id="3.40.50.12780">
    <property type="entry name" value="N-terminal domain of ligase-like"/>
    <property type="match status" value="2"/>
</dbReference>
<dbReference type="Gene3D" id="3.30.559.30">
    <property type="entry name" value="Nonribosomal peptide synthetase, condensation domain"/>
    <property type="match status" value="2"/>
</dbReference>
<dbReference type="Pfam" id="PF00550">
    <property type="entry name" value="PP-binding"/>
    <property type="match status" value="2"/>
</dbReference>
<dbReference type="PROSITE" id="PS50075">
    <property type="entry name" value="CARRIER"/>
    <property type="match status" value="2"/>
</dbReference>
<dbReference type="GO" id="GO:0043041">
    <property type="term" value="P:amino acid activation for nonribosomal peptide biosynthetic process"/>
    <property type="evidence" value="ECO:0007669"/>
    <property type="project" value="TreeGrafter"/>
</dbReference>
<dbReference type="FunFam" id="3.40.50.980:FF:000002">
    <property type="entry name" value="Enterobactin synthetase component F"/>
    <property type="match status" value="1"/>
</dbReference>
<evidence type="ECO:0000256" key="5">
    <source>
        <dbReference type="SAM" id="MobiDB-lite"/>
    </source>
</evidence>
<dbReference type="InterPro" id="IPR025110">
    <property type="entry name" value="AMP-bd_C"/>
</dbReference>
<feature type="compositionally biased region" description="Basic and acidic residues" evidence="5">
    <location>
        <begin position="1286"/>
        <end position="1295"/>
    </location>
</feature>
<dbReference type="Gene3D" id="1.10.1200.10">
    <property type="entry name" value="ACP-like"/>
    <property type="match status" value="2"/>
</dbReference>
<dbReference type="InterPro" id="IPR000873">
    <property type="entry name" value="AMP-dep_synth/lig_dom"/>
</dbReference>
<dbReference type="GO" id="GO:0031177">
    <property type="term" value="F:phosphopantetheine binding"/>
    <property type="evidence" value="ECO:0007669"/>
    <property type="project" value="InterPro"/>
</dbReference>
<dbReference type="SUPFAM" id="SSF47336">
    <property type="entry name" value="ACP-like"/>
    <property type="match status" value="2"/>
</dbReference>
<feature type="region of interest" description="Disordered" evidence="5">
    <location>
        <begin position="1276"/>
        <end position="1295"/>
    </location>
</feature>
<feature type="region of interest" description="Disordered" evidence="5">
    <location>
        <begin position="894"/>
        <end position="916"/>
    </location>
</feature>
<dbReference type="Pfam" id="PF00501">
    <property type="entry name" value="AMP-binding"/>
    <property type="match status" value="2"/>
</dbReference>
<dbReference type="InterPro" id="IPR023213">
    <property type="entry name" value="CAT-like_dom_sf"/>
</dbReference>
<name>A0AAI8FMH8_9BURK</name>
<dbReference type="PANTHER" id="PTHR45527:SF1">
    <property type="entry name" value="FATTY ACID SYNTHASE"/>
    <property type="match status" value="1"/>
</dbReference>
<evidence type="ECO:0000313" key="7">
    <source>
        <dbReference type="EMBL" id="AIO65727.1"/>
    </source>
</evidence>
<dbReference type="InterPro" id="IPR006162">
    <property type="entry name" value="Ppantetheine_attach_site"/>
</dbReference>
<evidence type="ECO:0000256" key="3">
    <source>
        <dbReference type="ARBA" id="ARBA00022553"/>
    </source>
</evidence>
<dbReference type="GO" id="GO:0044550">
    <property type="term" value="P:secondary metabolite biosynthetic process"/>
    <property type="evidence" value="ECO:0007669"/>
    <property type="project" value="UniProtKB-ARBA"/>
</dbReference>
<comment type="cofactor">
    <cofactor evidence="1">
        <name>pantetheine 4'-phosphate</name>
        <dbReference type="ChEBI" id="CHEBI:47942"/>
    </cofactor>
</comment>
<accession>A0AAI8FMH8</accession>
<evidence type="ECO:0000256" key="1">
    <source>
        <dbReference type="ARBA" id="ARBA00001957"/>
    </source>
</evidence>
<dbReference type="Gene3D" id="3.30.559.10">
    <property type="entry name" value="Chloramphenicol acetyltransferase-like domain"/>
    <property type="match status" value="2"/>
</dbReference>
<reference evidence="7 8" key="1">
    <citation type="submission" date="2014-06" db="EMBL/GenBank/DDBJ databases">
        <authorList>
            <person name="Bishop-Lilly K.A."/>
            <person name="Broomall S.M."/>
            <person name="Chain P.S."/>
            <person name="Chertkov O."/>
            <person name="Coyne S.R."/>
            <person name="Daligault H.E."/>
            <person name="Davenport K.W."/>
            <person name="Erkkila T."/>
            <person name="Frey K.G."/>
            <person name="Gibbons H.S."/>
            <person name="Gu W."/>
            <person name="Jaissle J."/>
            <person name="Johnson S.L."/>
            <person name="Koroleva G.I."/>
            <person name="Ladner J.T."/>
            <person name="Lo C.-C."/>
            <person name="Minogue T.D."/>
            <person name="Munk C."/>
            <person name="Palacios G.F."/>
            <person name="Redden C.L."/>
            <person name="Rosenzweig C.N."/>
            <person name="Scholz M.B."/>
            <person name="Teshima H."/>
            <person name="Xu Y."/>
        </authorList>
    </citation>
    <scope>NUCLEOTIDE SEQUENCE [LARGE SCALE GENOMIC DNA]</scope>
    <source>
        <strain evidence="7 8">EO147</strain>
    </source>
</reference>
<dbReference type="InterPro" id="IPR009081">
    <property type="entry name" value="PP-bd_ACP"/>
</dbReference>
<dbReference type="InterPro" id="IPR020845">
    <property type="entry name" value="AMP-binding_CS"/>
</dbReference>
<dbReference type="InterPro" id="IPR042099">
    <property type="entry name" value="ANL_N_sf"/>
</dbReference>
<dbReference type="Gene3D" id="3.30.300.30">
    <property type="match status" value="2"/>
</dbReference>
<dbReference type="SUPFAM" id="SSF56801">
    <property type="entry name" value="Acetyl-CoA synthetase-like"/>
    <property type="match status" value="2"/>
</dbReference>
<dbReference type="GO" id="GO:0005737">
    <property type="term" value="C:cytoplasm"/>
    <property type="evidence" value="ECO:0007669"/>
    <property type="project" value="TreeGrafter"/>
</dbReference>
<dbReference type="Pfam" id="PF00668">
    <property type="entry name" value="Condensation"/>
    <property type="match status" value="2"/>
</dbReference>
<keyword evidence="3" id="KW-0597">Phosphoprotein</keyword>
<feature type="domain" description="Carrier" evidence="6">
    <location>
        <begin position="976"/>
        <end position="1049"/>
    </location>
</feature>
<dbReference type="Proteomes" id="UP000029424">
    <property type="component" value="Chromosome 1"/>
</dbReference>
<dbReference type="Pfam" id="PF13193">
    <property type="entry name" value="AMP-binding_C"/>
    <property type="match status" value="2"/>
</dbReference>
<organism evidence="7 8">
    <name type="scientific">Burkholderia oklahomensis</name>
    <dbReference type="NCBI Taxonomy" id="342113"/>
    <lineage>
        <taxon>Bacteria</taxon>
        <taxon>Pseudomonadati</taxon>
        <taxon>Pseudomonadota</taxon>
        <taxon>Betaproteobacteria</taxon>
        <taxon>Burkholderiales</taxon>
        <taxon>Burkholderiaceae</taxon>
        <taxon>Burkholderia</taxon>
        <taxon>pseudomallei group</taxon>
    </lineage>
</organism>
<gene>
    <name evidence="7" type="ORF">DM82_1680</name>
</gene>
<dbReference type="EMBL" id="CP008726">
    <property type="protein sequence ID" value="AIO65727.1"/>
    <property type="molecule type" value="Genomic_DNA"/>
</dbReference>
<feature type="region of interest" description="Disordered" evidence="5">
    <location>
        <begin position="1982"/>
        <end position="2003"/>
    </location>
</feature>
<dbReference type="InterPro" id="IPR010071">
    <property type="entry name" value="AA_adenyl_dom"/>
</dbReference>
<dbReference type="FunFam" id="3.30.300.30:FF:000010">
    <property type="entry name" value="Enterobactin synthetase component F"/>
    <property type="match status" value="1"/>
</dbReference>